<gene>
    <name evidence="4" type="ORF">CGZ92_05600</name>
</gene>
<dbReference type="SUPFAM" id="SSF56801">
    <property type="entry name" value="Acetyl-CoA synthetase-like"/>
    <property type="match status" value="1"/>
</dbReference>
<dbReference type="Gene3D" id="3.40.50.12780">
    <property type="entry name" value="N-terminal domain of ligase-like"/>
    <property type="match status" value="2"/>
</dbReference>
<accession>A0A255E954</accession>
<evidence type="ECO:0000256" key="1">
    <source>
        <dbReference type="ARBA" id="ARBA00022741"/>
    </source>
</evidence>
<comment type="caution">
    <text evidence="4">The sequence shown here is derived from an EMBL/GenBank/DDBJ whole genome shotgun (WGS) entry which is preliminary data.</text>
</comment>
<dbReference type="CDD" id="cd05907">
    <property type="entry name" value="VL_LC_FACS_like"/>
    <property type="match status" value="1"/>
</dbReference>
<dbReference type="Proteomes" id="UP000216533">
    <property type="component" value="Unassembled WGS sequence"/>
</dbReference>
<feature type="domain" description="AMP-dependent synthetase/ligase" evidence="3">
    <location>
        <begin position="35"/>
        <end position="421"/>
    </location>
</feature>
<dbReference type="GO" id="GO:0005524">
    <property type="term" value="F:ATP binding"/>
    <property type="evidence" value="ECO:0007669"/>
    <property type="project" value="UniProtKB-KW"/>
</dbReference>
<evidence type="ECO:0000256" key="2">
    <source>
        <dbReference type="ARBA" id="ARBA00022840"/>
    </source>
</evidence>
<keyword evidence="2" id="KW-0067">ATP-binding</keyword>
<dbReference type="EMBL" id="NMVI01000014">
    <property type="protein sequence ID" value="OYN88089.1"/>
    <property type="molecule type" value="Genomic_DNA"/>
</dbReference>
<proteinExistence type="predicted"/>
<dbReference type="PANTHER" id="PTHR43272">
    <property type="entry name" value="LONG-CHAIN-FATTY-ACID--COA LIGASE"/>
    <property type="match status" value="1"/>
</dbReference>
<name>A0A255E954_9ACTN</name>
<evidence type="ECO:0000313" key="5">
    <source>
        <dbReference type="Proteomes" id="UP000216533"/>
    </source>
</evidence>
<dbReference type="PROSITE" id="PS00455">
    <property type="entry name" value="AMP_BINDING"/>
    <property type="match status" value="1"/>
</dbReference>
<organism evidence="4 5">
    <name type="scientific">Parenemella sanctibonifatiensis</name>
    <dbReference type="NCBI Taxonomy" id="2016505"/>
    <lineage>
        <taxon>Bacteria</taxon>
        <taxon>Bacillati</taxon>
        <taxon>Actinomycetota</taxon>
        <taxon>Actinomycetes</taxon>
        <taxon>Propionibacteriales</taxon>
        <taxon>Propionibacteriaceae</taxon>
        <taxon>Parenemella</taxon>
    </lineage>
</organism>
<dbReference type="Pfam" id="PF23562">
    <property type="entry name" value="AMP-binding_C_3"/>
    <property type="match status" value="1"/>
</dbReference>
<dbReference type="InterPro" id="IPR020845">
    <property type="entry name" value="AMP-binding_CS"/>
</dbReference>
<sequence length="606" mass="66394">MSDNLRSRKFGGVSINAEHLVPRLQQVMRDHVLRNATRIRVGDRWQTKSYGVLRREVEQLAGVLHASGVRKGDRVALWAANRPEWSLVDLAAMWLGAVTVPIYGSSTAEQAAHILRDSGSGWIFIGGAEEAARVPEGVTVVSFDAVDGVTPLAELLSRPVDQADAEAVAATERHPDDLLTLIYTSGTTGDPKGVMLTHRALCAELDALEGYFDLQPTDHSLCFLPLAHALERGWTYFVLSRGCMNTYVENPREVAEQLVLAKATLMVCVPKLYETVYTKAHAQVGDSGAKKRIFDWAIGLGSRVQADNRAGRRTSWWRRALLPVADKLVFASVRDAIGGPKTMLACGGAPLRAEVEVFFGAIGTPIWQGYGLTEAAPLVSFNSPQAYKLNTAGRVLTGGEMKIGDEGEILFRGANVMAGYWNNPETTAEAIDADGWLHTGDVGEIDEDGFLTITDRIKDLIVTSGGKNVAPGPIEGLLLTDPLIEYAVIIGDNRPSLTLLVRPSLPELEKLAEELQVRFADVQELLHNSEILEELNKRVHALTEKLAPWEQIRGVQMMLDELTTENGLLTPTLKVRRQEVAKRFNDLVEGMYAKIAARRKGDGDKH</sequence>
<evidence type="ECO:0000313" key="4">
    <source>
        <dbReference type="EMBL" id="OYN88089.1"/>
    </source>
</evidence>
<dbReference type="Pfam" id="PF00501">
    <property type="entry name" value="AMP-binding"/>
    <property type="match status" value="1"/>
</dbReference>
<dbReference type="InterPro" id="IPR000873">
    <property type="entry name" value="AMP-dep_synth/lig_dom"/>
</dbReference>
<dbReference type="AlphaFoldDB" id="A0A255E954"/>
<dbReference type="PANTHER" id="PTHR43272:SF33">
    <property type="entry name" value="AMP-BINDING DOMAIN-CONTAINING PROTEIN-RELATED"/>
    <property type="match status" value="1"/>
</dbReference>
<keyword evidence="1" id="KW-0547">Nucleotide-binding</keyword>
<evidence type="ECO:0000259" key="3">
    <source>
        <dbReference type="Pfam" id="PF00501"/>
    </source>
</evidence>
<reference evidence="4 5" key="1">
    <citation type="submission" date="2017-07" db="EMBL/GenBank/DDBJ databases">
        <title>Draft whole genome sequences of clinical Proprionibacteriaceae strains.</title>
        <authorList>
            <person name="Bernier A.-M."/>
            <person name="Bernard K."/>
            <person name="Domingo M.-C."/>
        </authorList>
    </citation>
    <scope>NUCLEOTIDE SEQUENCE [LARGE SCALE GENOMIC DNA]</scope>
    <source>
        <strain evidence="4 5">NML 160184</strain>
    </source>
</reference>
<keyword evidence="4" id="KW-0436">Ligase</keyword>
<dbReference type="GO" id="GO:0004467">
    <property type="term" value="F:long-chain fatty acid-CoA ligase activity"/>
    <property type="evidence" value="ECO:0007669"/>
    <property type="project" value="TreeGrafter"/>
</dbReference>
<dbReference type="GO" id="GO:0016020">
    <property type="term" value="C:membrane"/>
    <property type="evidence" value="ECO:0007669"/>
    <property type="project" value="TreeGrafter"/>
</dbReference>
<protein>
    <submittedName>
        <fullName evidence="4">Long-chain fatty acid--CoA ligase</fullName>
    </submittedName>
</protein>
<dbReference type="InterPro" id="IPR042099">
    <property type="entry name" value="ANL_N_sf"/>
</dbReference>